<keyword evidence="2" id="KW-1185">Reference proteome</keyword>
<organism evidence="1 2">
    <name type="scientific">Okeanomitos corallinicola TIOX110</name>
    <dbReference type="NCBI Taxonomy" id="3133117"/>
    <lineage>
        <taxon>Bacteria</taxon>
        <taxon>Bacillati</taxon>
        <taxon>Cyanobacteriota</taxon>
        <taxon>Cyanophyceae</taxon>
        <taxon>Nostocales</taxon>
        <taxon>Aphanizomenonaceae</taxon>
        <taxon>Okeanomitos</taxon>
    </lineage>
</organism>
<dbReference type="RefSeq" id="WP_353931168.1">
    <property type="nucleotide sequence ID" value="NZ_CP150886.1"/>
</dbReference>
<dbReference type="EMBL" id="CP150886">
    <property type="protein sequence ID" value="WZB88260.1"/>
    <property type="molecule type" value="Genomic_DNA"/>
</dbReference>
<name>A0ABZ2UV68_9CYAN</name>
<accession>A0ABZ2UV68</accession>
<evidence type="ECO:0000313" key="2">
    <source>
        <dbReference type="Proteomes" id="UP001483337"/>
    </source>
</evidence>
<evidence type="ECO:0000313" key="1">
    <source>
        <dbReference type="EMBL" id="WZB88260.1"/>
    </source>
</evidence>
<sequence>MSITIYKEIQKVISPRLCKTWKVITEPTKLFPPNPPGWLFWLRLNQEDVS</sequence>
<protein>
    <submittedName>
        <fullName evidence="1">Uncharacterized protein</fullName>
    </submittedName>
</protein>
<proteinExistence type="predicted"/>
<reference evidence="1 2" key="1">
    <citation type="submission" date="2024-04" db="EMBL/GenBank/DDBJ databases">
        <title>Okeanomitos corallinicola gen. &amp; sp. nov. (Nostocales, Cyanobacteria), a new toxic marine heterocyst-forming cyanobacterium from a coral reef.</title>
        <authorList>
            <person name="Li H."/>
            <person name="Li R."/>
            <person name="Kang J."/>
            <person name="Hii K.S."/>
            <person name="Mohamed H.F."/>
            <person name="Xu X."/>
            <person name="Luo Z."/>
        </authorList>
    </citation>
    <scope>NUCLEOTIDE SEQUENCE [LARGE SCALE GENOMIC DNA]</scope>
    <source>
        <strain evidence="1 2">TIOX110</strain>
    </source>
</reference>
<gene>
    <name evidence="1" type="ORF">WJM97_00715</name>
</gene>
<dbReference type="Proteomes" id="UP001483337">
    <property type="component" value="Chromosome"/>
</dbReference>